<evidence type="ECO:0000256" key="6">
    <source>
        <dbReference type="HAMAP-Rule" id="MF_01265"/>
    </source>
</evidence>
<dbReference type="UniPathway" id="UPA00253">
    <property type="reaction ID" value="UER00456"/>
</dbReference>
<keyword evidence="2 6" id="KW-0662">Pyridine nucleotide biosynthesis</keyword>
<dbReference type="SUPFAM" id="SSF51735">
    <property type="entry name" value="NAD(P)-binding Rossmann-fold domains"/>
    <property type="match status" value="1"/>
</dbReference>
<reference evidence="10" key="1">
    <citation type="submission" date="2017-09" db="EMBL/GenBank/DDBJ databases">
        <title>Genome sequence of Nannocystis excedens DSM 71.</title>
        <authorList>
            <person name="Blom J."/>
        </authorList>
    </citation>
    <scope>NUCLEOTIDE SEQUENCE [LARGE SCALE GENOMIC DNA]</scope>
    <source>
        <strain evidence="10">type strain: E19</strain>
    </source>
</reference>
<dbReference type="InterPro" id="IPR002811">
    <property type="entry name" value="Asp_DH"/>
</dbReference>
<gene>
    <name evidence="6 9" type="primary">nadX</name>
    <name evidence="9" type="ORF">HDIA_2157</name>
</gene>
<evidence type="ECO:0000259" key="7">
    <source>
        <dbReference type="Pfam" id="PF01958"/>
    </source>
</evidence>
<protein>
    <recommendedName>
        <fullName evidence="6">L-aspartate dehydrogenase</fullName>
        <ecNumber evidence="6">1.4.1.21</ecNumber>
    </recommendedName>
</protein>
<dbReference type="NCBIfam" id="NF009825">
    <property type="entry name" value="PRK13302.1"/>
    <property type="match status" value="1"/>
</dbReference>
<comment type="pathway">
    <text evidence="6">Cofactor biosynthesis; NAD(+) biosynthesis; iminoaspartate from L-aspartate (dehydrogenase route): step 1/1.</text>
</comment>
<dbReference type="GO" id="GO:0009435">
    <property type="term" value="P:NAD+ biosynthetic process"/>
    <property type="evidence" value="ECO:0007669"/>
    <property type="project" value="UniProtKB-UniRule"/>
</dbReference>
<evidence type="ECO:0000259" key="8">
    <source>
        <dbReference type="Pfam" id="PF03447"/>
    </source>
</evidence>
<comment type="function">
    <text evidence="6">Specifically catalyzes the NAD or NADP-dependent dehydrogenation of L-aspartate to iminoaspartate.</text>
</comment>
<dbReference type="InterPro" id="IPR020626">
    <property type="entry name" value="Asp_DH_prok"/>
</dbReference>
<feature type="domain" description="Aspartate/homoserine dehydrogenase NAD-binding" evidence="8">
    <location>
        <begin position="19"/>
        <end position="128"/>
    </location>
</feature>
<dbReference type="PIRSF" id="PIRSF005227">
    <property type="entry name" value="Asp_dh_NAD_syn"/>
    <property type="match status" value="1"/>
</dbReference>
<comment type="catalytic activity">
    <reaction evidence="6">
        <text>L-aspartate + NADP(+) + H2O = oxaloacetate + NH4(+) + NADPH + H(+)</text>
        <dbReference type="Rhea" id="RHEA:11784"/>
        <dbReference type="ChEBI" id="CHEBI:15377"/>
        <dbReference type="ChEBI" id="CHEBI:15378"/>
        <dbReference type="ChEBI" id="CHEBI:16452"/>
        <dbReference type="ChEBI" id="CHEBI:28938"/>
        <dbReference type="ChEBI" id="CHEBI:29991"/>
        <dbReference type="ChEBI" id="CHEBI:57783"/>
        <dbReference type="ChEBI" id="CHEBI:58349"/>
        <dbReference type="EC" id="1.4.1.21"/>
    </reaction>
</comment>
<dbReference type="GO" id="GO:0051287">
    <property type="term" value="F:NAD binding"/>
    <property type="evidence" value="ECO:0007669"/>
    <property type="project" value="UniProtKB-UniRule"/>
</dbReference>
<dbReference type="RefSeq" id="WP_099556170.1">
    <property type="nucleotide sequence ID" value="NZ_LT960614.1"/>
</dbReference>
<comment type="miscellaneous">
    <text evidence="6">The iminoaspartate product is unstable in aqueous solution and can decompose to oxaloacetate and ammonia.</text>
</comment>
<evidence type="ECO:0000256" key="4">
    <source>
        <dbReference type="ARBA" id="ARBA00023002"/>
    </source>
</evidence>
<keyword evidence="10" id="KW-1185">Reference proteome</keyword>
<keyword evidence="4 6" id="KW-0560">Oxidoreductase</keyword>
<keyword evidence="5 6" id="KW-0520">NAD</keyword>
<evidence type="ECO:0000256" key="2">
    <source>
        <dbReference type="ARBA" id="ARBA00022642"/>
    </source>
</evidence>
<dbReference type="SUPFAM" id="SSF55347">
    <property type="entry name" value="Glyceraldehyde-3-phosphate dehydrogenase-like, C-terminal domain"/>
    <property type="match status" value="1"/>
</dbReference>
<dbReference type="EC" id="1.4.1.21" evidence="6"/>
<dbReference type="InterPro" id="IPR011182">
    <property type="entry name" value="L-Asp_DH"/>
</dbReference>
<proteinExistence type="inferred from homology"/>
<dbReference type="OrthoDB" id="8456681at2"/>
<dbReference type="Proteomes" id="UP000223606">
    <property type="component" value="Chromosome 1"/>
</dbReference>
<dbReference type="Gene3D" id="3.30.360.10">
    <property type="entry name" value="Dihydrodipicolinate Reductase, domain 2"/>
    <property type="match status" value="1"/>
</dbReference>
<keyword evidence="3 6" id="KW-0521">NADP</keyword>
<evidence type="ECO:0000256" key="3">
    <source>
        <dbReference type="ARBA" id="ARBA00022857"/>
    </source>
</evidence>
<evidence type="ECO:0000256" key="5">
    <source>
        <dbReference type="ARBA" id="ARBA00023027"/>
    </source>
</evidence>
<dbReference type="GO" id="GO:0016639">
    <property type="term" value="F:oxidoreductase activity, acting on the CH-NH2 group of donors, NAD or NADP as acceptor"/>
    <property type="evidence" value="ECO:0007669"/>
    <property type="project" value="UniProtKB-UniRule"/>
</dbReference>
<evidence type="ECO:0000313" key="10">
    <source>
        <dbReference type="Proteomes" id="UP000223606"/>
    </source>
</evidence>
<comment type="similarity">
    <text evidence="1 6">Belongs to the L-aspartate dehydrogenase family.</text>
</comment>
<dbReference type="KEGG" id="hdi:HDIA_2157"/>
<dbReference type="AlphaFoldDB" id="A0A2C9D6C6"/>
<dbReference type="HAMAP" id="MF_01265">
    <property type="entry name" value="NadX"/>
    <property type="match status" value="1"/>
</dbReference>
<evidence type="ECO:0000256" key="1">
    <source>
        <dbReference type="ARBA" id="ARBA00008331"/>
    </source>
</evidence>
<accession>A0A2C9D6C6</accession>
<sequence length="277" mass="28802">MTAALAVRPQEETRVAIAGLGAIGVGLCKALHDGIAGFRLTAVSARDLDAARERLAYLGPSVAFVPIAELEGLADIVIECAPAALLPEIVGPFVKAGKTAFVLSCAALLGNSELVDLAEAHGGRIIVPSGAILGLDAVNAAAQGKIESVRMVTRKPVTGLKGAPFLVEQNITIDEITEPLRIFKGTARQAAVGFPANLNVAVALSLAGIGPDRTELEIWADPSLKRNVHNIQVKADSAEFEMTIENIPSDNPKTGRITALSVISALKKMKAPLRIGG</sequence>
<dbReference type="InterPro" id="IPR005106">
    <property type="entry name" value="Asp/hSer_DH_NAD-bd"/>
</dbReference>
<dbReference type="Pfam" id="PF03447">
    <property type="entry name" value="NAD_binding_3"/>
    <property type="match status" value="1"/>
</dbReference>
<dbReference type="Pfam" id="PF01958">
    <property type="entry name" value="Asp_DH_C"/>
    <property type="match status" value="1"/>
</dbReference>
<feature type="active site" evidence="6">
    <location>
        <position position="229"/>
    </location>
</feature>
<organism evidence="9 10">
    <name type="scientific">Hartmannibacter diazotrophicus</name>
    <dbReference type="NCBI Taxonomy" id="1482074"/>
    <lineage>
        <taxon>Bacteria</taxon>
        <taxon>Pseudomonadati</taxon>
        <taxon>Pseudomonadota</taxon>
        <taxon>Alphaproteobacteria</taxon>
        <taxon>Hyphomicrobiales</taxon>
        <taxon>Pleomorphomonadaceae</taxon>
        <taxon>Hartmannibacter</taxon>
    </lineage>
</organism>
<dbReference type="GO" id="GO:0033735">
    <property type="term" value="F:aspartate dehydrogenase [NAD(P)+] activity"/>
    <property type="evidence" value="ECO:0007669"/>
    <property type="project" value="UniProtKB-EC"/>
</dbReference>
<feature type="binding site" evidence="6">
    <location>
        <position position="199"/>
    </location>
    <ligand>
        <name>NAD(+)</name>
        <dbReference type="ChEBI" id="CHEBI:57540"/>
    </ligand>
</feature>
<feature type="domain" description="Aspartate dehydrogenase" evidence="7">
    <location>
        <begin position="176"/>
        <end position="263"/>
    </location>
</feature>
<feature type="binding site" evidence="6">
    <location>
        <position position="131"/>
    </location>
    <ligand>
        <name>NAD(+)</name>
        <dbReference type="ChEBI" id="CHEBI:57540"/>
    </ligand>
</feature>
<name>A0A2C9D6C6_9HYPH</name>
<evidence type="ECO:0000313" key="9">
    <source>
        <dbReference type="EMBL" id="SON55698.1"/>
    </source>
</evidence>
<dbReference type="InterPro" id="IPR036291">
    <property type="entry name" value="NAD(P)-bd_dom_sf"/>
</dbReference>
<comment type="catalytic activity">
    <reaction evidence="6">
        <text>L-aspartate + NAD(+) + H2O = oxaloacetate + NH4(+) + NADH + H(+)</text>
        <dbReference type="Rhea" id="RHEA:11788"/>
        <dbReference type="ChEBI" id="CHEBI:15377"/>
        <dbReference type="ChEBI" id="CHEBI:15378"/>
        <dbReference type="ChEBI" id="CHEBI:16452"/>
        <dbReference type="ChEBI" id="CHEBI:28938"/>
        <dbReference type="ChEBI" id="CHEBI:29991"/>
        <dbReference type="ChEBI" id="CHEBI:57540"/>
        <dbReference type="ChEBI" id="CHEBI:57945"/>
        <dbReference type="EC" id="1.4.1.21"/>
    </reaction>
</comment>
<dbReference type="PANTHER" id="PTHR31873:SF6">
    <property type="entry name" value="ASPARTATE DEHYDROGENASE DOMAIN-CONTAINING PROTEIN"/>
    <property type="match status" value="1"/>
</dbReference>
<dbReference type="EMBL" id="LT960614">
    <property type="protein sequence ID" value="SON55698.1"/>
    <property type="molecule type" value="Genomic_DNA"/>
</dbReference>
<dbReference type="PANTHER" id="PTHR31873">
    <property type="entry name" value="L-ASPARTATE DEHYDROGENASE-RELATED"/>
    <property type="match status" value="1"/>
</dbReference>
<dbReference type="Gene3D" id="3.40.50.720">
    <property type="entry name" value="NAD(P)-binding Rossmann-like Domain"/>
    <property type="match status" value="1"/>
</dbReference>
<dbReference type="GO" id="GO:0050661">
    <property type="term" value="F:NADP binding"/>
    <property type="evidence" value="ECO:0007669"/>
    <property type="project" value="UniProtKB-UniRule"/>
</dbReference>